<organism evidence="12 13">
    <name type="scientific">Roridomyces roridus</name>
    <dbReference type="NCBI Taxonomy" id="1738132"/>
    <lineage>
        <taxon>Eukaryota</taxon>
        <taxon>Fungi</taxon>
        <taxon>Dikarya</taxon>
        <taxon>Basidiomycota</taxon>
        <taxon>Agaricomycotina</taxon>
        <taxon>Agaricomycetes</taxon>
        <taxon>Agaricomycetidae</taxon>
        <taxon>Agaricales</taxon>
        <taxon>Marasmiineae</taxon>
        <taxon>Mycenaceae</taxon>
        <taxon>Roridomyces</taxon>
    </lineage>
</organism>
<evidence type="ECO:0000256" key="7">
    <source>
        <dbReference type="ARBA" id="ARBA00023204"/>
    </source>
</evidence>
<dbReference type="GO" id="GO:0005634">
    <property type="term" value="C:nucleus"/>
    <property type="evidence" value="ECO:0007669"/>
    <property type="project" value="UniProtKB-SubCell"/>
</dbReference>
<dbReference type="InterPro" id="IPR010347">
    <property type="entry name" value="Tdp1"/>
</dbReference>
<dbReference type="AlphaFoldDB" id="A0AAD7B9W2"/>
<evidence type="ECO:0000256" key="2">
    <source>
        <dbReference type="ARBA" id="ARBA00010205"/>
    </source>
</evidence>
<sequence length="670" mass="72513">MESEDDADFARAIALSLEDKKKKRPQSPTKRSVVAPKRKAPVHEHEVVVISSDEDEEPIVEVSRPKKPLKISAKPEKKAEPSPPPPPAIGAGPLSLLGDRAQMERERLARQKRLRGPSPPPTASSADDDDEDVDESGSEGSARKRARLDASGSAIATKTAAAGGRRTFPTGAILRIETRHAERAETPGIRLTEILGPREDIEFAIISSYCIDLPWFYAFFDPATPVVLVGDPKLTPGADVMHTTLKNVFPNWVRVCPALANTAGHGCMHMKFMLLFSKSTGAIRVVVSTANLIQYDWRDMENYVYIQDVAKATPGRNMVKLLSGEKPGESFPAVLAGVLRGTGVEEALTIMLQQGHTSLPIETLGSGSSKTKSVLETGWDWTQGRAALVPSVAGKWEGWAGTRPVVGQGQTRLMRAVQTLGCALDQGGAVGKGKGKGKAYDLELDCLGSSIGTYSAPWLAAFRLCAAGRSTALQSWLDRSKKKVPAQTIPLRLLFPTLETIRNTKLGEPGGGTLFCRRTQWGKMSTLAADEGAKFEVRDARSRSGPVAMHTKMILGTLRLASSSTGKDEEEDSVTEDSSDDEIEVIEPKKPHAWIYVGSHNFTPSAWGNISGSGFNPVLNISNYELGVVLRLETPADADGVVAWERPARKYARGDVPWMQEESPFHPNSG</sequence>
<evidence type="ECO:0000256" key="4">
    <source>
        <dbReference type="ARBA" id="ARBA00022763"/>
    </source>
</evidence>
<feature type="region of interest" description="Disordered" evidence="11">
    <location>
        <begin position="560"/>
        <end position="582"/>
    </location>
</feature>
<evidence type="ECO:0000313" key="13">
    <source>
        <dbReference type="Proteomes" id="UP001221142"/>
    </source>
</evidence>
<evidence type="ECO:0000313" key="12">
    <source>
        <dbReference type="EMBL" id="KAJ7614988.1"/>
    </source>
</evidence>
<feature type="compositionally biased region" description="Acidic residues" evidence="11">
    <location>
        <begin position="568"/>
        <end position="582"/>
    </location>
</feature>
<dbReference type="Gene3D" id="3.30.870.10">
    <property type="entry name" value="Endonuclease Chain A"/>
    <property type="match status" value="2"/>
</dbReference>
<feature type="binding site" evidence="10">
    <location>
        <position position="271"/>
    </location>
    <ligand>
        <name>substrate</name>
    </ligand>
</feature>
<keyword evidence="4" id="KW-0227">DNA damage</keyword>
<comment type="similarity">
    <text evidence="2">Belongs to the tyrosyl-DNA phosphodiesterase family.</text>
</comment>
<proteinExistence type="inferred from homology"/>
<feature type="region of interest" description="Disordered" evidence="11">
    <location>
        <begin position="110"/>
        <end position="151"/>
    </location>
</feature>
<evidence type="ECO:0000256" key="1">
    <source>
        <dbReference type="ARBA" id="ARBA00004123"/>
    </source>
</evidence>
<feature type="compositionally biased region" description="Acidic residues" evidence="11">
    <location>
        <begin position="126"/>
        <end position="137"/>
    </location>
</feature>
<evidence type="ECO:0000256" key="3">
    <source>
        <dbReference type="ARBA" id="ARBA00022722"/>
    </source>
</evidence>
<accession>A0AAD7B9W2</accession>
<comment type="caution">
    <text evidence="12">The sequence shown here is derived from an EMBL/GenBank/DDBJ whole genome shotgun (WGS) entry which is preliminary data.</text>
</comment>
<feature type="binding site" evidence="10">
    <location>
        <position position="552"/>
    </location>
    <ligand>
        <name>substrate</name>
    </ligand>
</feature>
<dbReference type="CDD" id="cd09122">
    <property type="entry name" value="PLDc_Tdp1_1"/>
    <property type="match status" value="1"/>
</dbReference>
<dbReference type="GO" id="GO:0006281">
    <property type="term" value="P:DNA repair"/>
    <property type="evidence" value="ECO:0007669"/>
    <property type="project" value="UniProtKB-KW"/>
</dbReference>
<keyword evidence="13" id="KW-1185">Reference proteome</keyword>
<keyword evidence="7" id="KW-0234">DNA repair</keyword>
<dbReference type="PROSITE" id="PS50330">
    <property type="entry name" value="UIM"/>
    <property type="match status" value="1"/>
</dbReference>
<feature type="active site" description="Proton donor/acceptor" evidence="9">
    <location>
        <position position="550"/>
    </location>
</feature>
<gene>
    <name evidence="12" type="ORF">FB45DRAFT_1035783</name>
</gene>
<feature type="active site" description="Nucleophile" evidence="9">
    <location>
        <position position="269"/>
    </location>
</feature>
<keyword evidence="6" id="KW-0269">Exonuclease</keyword>
<dbReference type="Proteomes" id="UP001221142">
    <property type="component" value="Unassembled WGS sequence"/>
</dbReference>
<dbReference type="EMBL" id="JARKIF010000025">
    <property type="protein sequence ID" value="KAJ7614988.1"/>
    <property type="molecule type" value="Genomic_DNA"/>
</dbReference>
<evidence type="ECO:0000256" key="5">
    <source>
        <dbReference type="ARBA" id="ARBA00022801"/>
    </source>
</evidence>
<dbReference type="GO" id="GO:0003690">
    <property type="term" value="F:double-stranded DNA binding"/>
    <property type="evidence" value="ECO:0007669"/>
    <property type="project" value="TreeGrafter"/>
</dbReference>
<evidence type="ECO:0000256" key="10">
    <source>
        <dbReference type="PIRSR" id="PIRSR610347-2"/>
    </source>
</evidence>
<evidence type="ECO:0000256" key="11">
    <source>
        <dbReference type="SAM" id="MobiDB-lite"/>
    </source>
</evidence>
<feature type="compositionally biased region" description="Low complexity" evidence="11">
    <location>
        <begin position="89"/>
        <end position="98"/>
    </location>
</feature>
<dbReference type="InterPro" id="IPR003903">
    <property type="entry name" value="UIM_dom"/>
</dbReference>
<keyword evidence="3" id="KW-0540">Nuclease</keyword>
<name>A0AAD7B9W2_9AGAR</name>
<keyword evidence="8" id="KW-0539">Nucleus</keyword>
<dbReference type="GO" id="GO:0017005">
    <property type="term" value="F:3'-tyrosyl-DNA phosphodiesterase activity"/>
    <property type="evidence" value="ECO:0007669"/>
    <property type="project" value="TreeGrafter"/>
</dbReference>
<evidence type="ECO:0000256" key="6">
    <source>
        <dbReference type="ARBA" id="ARBA00022839"/>
    </source>
</evidence>
<reference evidence="12" key="1">
    <citation type="submission" date="2023-03" db="EMBL/GenBank/DDBJ databases">
        <title>Massive genome expansion in bonnet fungi (Mycena s.s.) driven by repeated elements and novel gene families across ecological guilds.</title>
        <authorList>
            <consortium name="Lawrence Berkeley National Laboratory"/>
            <person name="Harder C.B."/>
            <person name="Miyauchi S."/>
            <person name="Viragh M."/>
            <person name="Kuo A."/>
            <person name="Thoen E."/>
            <person name="Andreopoulos B."/>
            <person name="Lu D."/>
            <person name="Skrede I."/>
            <person name="Drula E."/>
            <person name="Henrissat B."/>
            <person name="Morin E."/>
            <person name="Kohler A."/>
            <person name="Barry K."/>
            <person name="LaButti K."/>
            <person name="Morin E."/>
            <person name="Salamov A."/>
            <person name="Lipzen A."/>
            <person name="Mereny Z."/>
            <person name="Hegedus B."/>
            <person name="Baldrian P."/>
            <person name="Stursova M."/>
            <person name="Weitz H."/>
            <person name="Taylor A."/>
            <person name="Grigoriev I.V."/>
            <person name="Nagy L.G."/>
            <person name="Martin F."/>
            <person name="Kauserud H."/>
        </authorList>
    </citation>
    <scope>NUCLEOTIDE SEQUENCE</scope>
    <source>
        <strain evidence="12">9284</strain>
    </source>
</reference>
<comment type="subcellular location">
    <subcellularLocation>
        <location evidence="1">Nucleus</location>
    </subcellularLocation>
</comment>
<dbReference type="SUPFAM" id="SSF56024">
    <property type="entry name" value="Phospholipase D/nuclease"/>
    <property type="match status" value="2"/>
</dbReference>
<dbReference type="Pfam" id="PF06087">
    <property type="entry name" value="Tyr-DNA_phospho"/>
    <property type="match status" value="1"/>
</dbReference>
<dbReference type="PANTHER" id="PTHR12415:SF0">
    <property type="entry name" value="TYROSYL-DNA PHOSPHODIESTERASE 1"/>
    <property type="match status" value="1"/>
</dbReference>
<dbReference type="GO" id="GO:0004527">
    <property type="term" value="F:exonuclease activity"/>
    <property type="evidence" value="ECO:0007669"/>
    <property type="project" value="UniProtKB-KW"/>
</dbReference>
<dbReference type="GO" id="GO:0003697">
    <property type="term" value="F:single-stranded DNA binding"/>
    <property type="evidence" value="ECO:0007669"/>
    <property type="project" value="TreeGrafter"/>
</dbReference>
<protein>
    <submittedName>
        <fullName evidence="12">Tyrosyl-DNA phosphodiesterase-domain-containing protein</fullName>
    </submittedName>
</protein>
<dbReference type="PANTHER" id="PTHR12415">
    <property type="entry name" value="TYROSYL-DNA PHOSPHODIESTERASE 1"/>
    <property type="match status" value="1"/>
</dbReference>
<evidence type="ECO:0000256" key="8">
    <source>
        <dbReference type="ARBA" id="ARBA00023242"/>
    </source>
</evidence>
<evidence type="ECO:0000256" key="9">
    <source>
        <dbReference type="PIRSR" id="PIRSR610347-1"/>
    </source>
</evidence>
<feature type="region of interest" description="Disordered" evidence="11">
    <location>
        <begin position="17"/>
        <end position="98"/>
    </location>
</feature>
<keyword evidence="5" id="KW-0378">Hydrolase</keyword>